<sequence>MMNIKELRDRMDAINMEIDKIEEGVSYITGTVSTSTTEQKGRKSSRGWKMKDTRNMQGKIIRGLTVIELR</sequence>
<accession>A0A0F9CD88</accession>
<evidence type="ECO:0000313" key="1">
    <source>
        <dbReference type="EMBL" id="KKL03651.1"/>
    </source>
</evidence>
<protein>
    <submittedName>
        <fullName evidence="1">Uncharacterized protein</fullName>
    </submittedName>
</protein>
<organism evidence="1">
    <name type="scientific">marine sediment metagenome</name>
    <dbReference type="NCBI Taxonomy" id="412755"/>
    <lineage>
        <taxon>unclassified sequences</taxon>
        <taxon>metagenomes</taxon>
        <taxon>ecological metagenomes</taxon>
    </lineage>
</organism>
<gene>
    <name evidence="1" type="ORF">LCGC14_2623960</name>
</gene>
<proteinExistence type="predicted"/>
<dbReference type="AlphaFoldDB" id="A0A0F9CD88"/>
<feature type="non-terminal residue" evidence="1">
    <location>
        <position position="70"/>
    </location>
</feature>
<dbReference type="EMBL" id="LAZR01044846">
    <property type="protein sequence ID" value="KKL03651.1"/>
    <property type="molecule type" value="Genomic_DNA"/>
</dbReference>
<reference evidence="1" key="1">
    <citation type="journal article" date="2015" name="Nature">
        <title>Complex archaea that bridge the gap between prokaryotes and eukaryotes.</title>
        <authorList>
            <person name="Spang A."/>
            <person name="Saw J.H."/>
            <person name="Jorgensen S.L."/>
            <person name="Zaremba-Niedzwiedzka K."/>
            <person name="Martijn J."/>
            <person name="Lind A.E."/>
            <person name="van Eijk R."/>
            <person name="Schleper C."/>
            <person name="Guy L."/>
            <person name="Ettema T.J."/>
        </authorList>
    </citation>
    <scope>NUCLEOTIDE SEQUENCE</scope>
</reference>
<name>A0A0F9CD88_9ZZZZ</name>
<comment type="caution">
    <text evidence="1">The sequence shown here is derived from an EMBL/GenBank/DDBJ whole genome shotgun (WGS) entry which is preliminary data.</text>
</comment>